<evidence type="ECO:0000313" key="2">
    <source>
        <dbReference type="EMBL" id="PNH05367.1"/>
    </source>
</evidence>
<accession>A0A2J7ZYM1</accession>
<gene>
    <name evidence="2" type="ORF">TSOC_008373</name>
</gene>
<comment type="caution">
    <text evidence="2">The sequence shown here is derived from an EMBL/GenBank/DDBJ whole genome shotgun (WGS) entry which is preliminary data.</text>
</comment>
<organism evidence="2 3">
    <name type="scientific">Tetrabaena socialis</name>
    <dbReference type="NCBI Taxonomy" id="47790"/>
    <lineage>
        <taxon>Eukaryota</taxon>
        <taxon>Viridiplantae</taxon>
        <taxon>Chlorophyta</taxon>
        <taxon>core chlorophytes</taxon>
        <taxon>Chlorophyceae</taxon>
        <taxon>CS clade</taxon>
        <taxon>Chlamydomonadales</taxon>
        <taxon>Tetrabaenaceae</taxon>
        <taxon>Tetrabaena</taxon>
    </lineage>
</organism>
<evidence type="ECO:0000256" key="1">
    <source>
        <dbReference type="SAM" id="MobiDB-lite"/>
    </source>
</evidence>
<protein>
    <submittedName>
        <fullName evidence="2">Uncharacterized protein</fullName>
    </submittedName>
</protein>
<dbReference type="EMBL" id="PGGS01000311">
    <property type="protein sequence ID" value="PNH05367.1"/>
    <property type="molecule type" value="Genomic_DNA"/>
</dbReference>
<sequence length="225" mass="24587">MAFSACSRRCITAISCPASRPLGAGLTTLTGARATIRGALAPQPARIAAPRTLFANASNAGPSSFPASDLSPPRPSTIQPGRNRLPAAERAQQDEWLVQWVKAHGTHAWKKAVPEFRAHFPTAALGSRPIQRLTDMYNQRAVKRLAPADRAQLRPPSWVTAAERAQHNEWLVQWVKAHGTRAWKKAVQEFTVQFPTAALGSKPNQRLSIMYHNCALKKLAPADHA</sequence>
<evidence type="ECO:0000313" key="3">
    <source>
        <dbReference type="Proteomes" id="UP000236333"/>
    </source>
</evidence>
<feature type="region of interest" description="Disordered" evidence="1">
    <location>
        <begin position="58"/>
        <end position="89"/>
    </location>
</feature>
<proteinExistence type="predicted"/>
<dbReference type="AlphaFoldDB" id="A0A2J7ZYM1"/>
<dbReference type="Proteomes" id="UP000236333">
    <property type="component" value="Unassembled WGS sequence"/>
</dbReference>
<name>A0A2J7ZYM1_9CHLO</name>
<keyword evidence="3" id="KW-1185">Reference proteome</keyword>
<reference evidence="2 3" key="1">
    <citation type="journal article" date="2017" name="Mol. Biol. Evol.">
        <title>The 4-celled Tetrabaena socialis nuclear genome reveals the essential components for genetic control of cell number at the origin of multicellularity in the volvocine lineage.</title>
        <authorList>
            <person name="Featherston J."/>
            <person name="Arakaki Y."/>
            <person name="Hanschen E.R."/>
            <person name="Ferris P.J."/>
            <person name="Michod R.E."/>
            <person name="Olson B.J.S.C."/>
            <person name="Nozaki H."/>
            <person name="Durand P.M."/>
        </authorList>
    </citation>
    <scope>NUCLEOTIDE SEQUENCE [LARGE SCALE GENOMIC DNA]</scope>
    <source>
        <strain evidence="2 3">NIES-571</strain>
    </source>
</reference>